<organism evidence="17">
    <name type="scientific">Thiolapillus brandeum</name>
    <dbReference type="NCBI Taxonomy" id="1076588"/>
    <lineage>
        <taxon>Bacteria</taxon>
        <taxon>Pseudomonadati</taxon>
        <taxon>Pseudomonadota</taxon>
        <taxon>Gammaproteobacteria</taxon>
        <taxon>Chromatiales</taxon>
        <taxon>Sedimenticolaceae</taxon>
        <taxon>Thiolapillus</taxon>
    </lineage>
</organism>
<reference evidence="17" key="1">
    <citation type="journal article" date="2020" name="mSystems">
        <title>Genome- and Community-Level Interaction Insights into Carbon Utilization and Element Cycling Functions of Hydrothermarchaeota in Hydrothermal Sediment.</title>
        <authorList>
            <person name="Zhou Z."/>
            <person name="Liu Y."/>
            <person name="Xu W."/>
            <person name="Pan J."/>
            <person name="Luo Z.H."/>
            <person name="Li M."/>
        </authorList>
    </citation>
    <scope>NUCLEOTIDE SEQUENCE [LARGE SCALE GENOMIC DNA]</scope>
    <source>
        <strain evidence="17">HyVt-26</strain>
    </source>
</reference>
<dbReference type="PANTHER" id="PTHR30474:SF2">
    <property type="entry name" value="PEPTIDOGLYCAN GLYCOSYLTRANSFERASE FTSW-RELATED"/>
    <property type="match status" value="1"/>
</dbReference>
<evidence type="ECO:0000256" key="4">
    <source>
        <dbReference type="ARBA" id="ARBA00022692"/>
    </source>
</evidence>
<proteinExistence type="inferred from homology"/>
<keyword evidence="5" id="KW-0133">Cell shape</keyword>
<protein>
    <recommendedName>
        <fullName evidence="12">Probable peptidoglycan glycosyltransferase FtsW</fullName>
        <ecNumber evidence="14">2.4.99.28</ecNumber>
    </recommendedName>
    <alternativeName>
        <fullName evidence="13">Cell division protein FtsW</fullName>
    </alternativeName>
    <alternativeName>
        <fullName evidence="10">Cell wall polymerase</fullName>
    </alternativeName>
    <alternativeName>
        <fullName evidence="9">Peptidoglycan polymerase</fullName>
    </alternativeName>
</protein>
<feature type="transmembrane region" description="Helical" evidence="16">
    <location>
        <begin position="158"/>
        <end position="175"/>
    </location>
</feature>
<dbReference type="AlphaFoldDB" id="A0A831NYE4"/>
<dbReference type="GO" id="GO:0015648">
    <property type="term" value="F:lipid-linked peptidoglycan transporter activity"/>
    <property type="evidence" value="ECO:0007669"/>
    <property type="project" value="TreeGrafter"/>
</dbReference>
<dbReference type="GO" id="GO:0008360">
    <property type="term" value="P:regulation of cell shape"/>
    <property type="evidence" value="ECO:0007669"/>
    <property type="project" value="UniProtKB-KW"/>
</dbReference>
<dbReference type="Pfam" id="PF01098">
    <property type="entry name" value="FTSW_RODA_SPOVE"/>
    <property type="match status" value="1"/>
</dbReference>
<dbReference type="PANTHER" id="PTHR30474">
    <property type="entry name" value="CELL CYCLE PROTEIN"/>
    <property type="match status" value="1"/>
</dbReference>
<feature type="transmembrane region" description="Helical" evidence="16">
    <location>
        <begin position="127"/>
        <end position="146"/>
    </location>
</feature>
<keyword evidence="6" id="KW-0573">Peptidoglycan synthesis</keyword>
<evidence type="ECO:0000256" key="1">
    <source>
        <dbReference type="ARBA" id="ARBA00004141"/>
    </source>
</evidence>
<keyword evidence="8 16" id="KW-0472">Membrane</keyword>
<evidence type="ECO:0000256" key="11">
    <source>
        <dbReference type="ARBA" id="ARBA00038053"/>
    </source>
</evidence>
<dbReference type="PROSITE" id="PS51257">
    <property type="entry name" value="PROKAR_LIPOPROTEIN"/>
    <property type="match status" value="1"/>
</dbReference>
<sequence length="184" mass="19988">MSEKSQRLPLSRNATGQALVLATIALLALGCVMVYSAVASVKAPGKWYARVDARHVIFAAMAAGILLFAWRINYRILFGKGSWPVLATVILVVALALGLLVSVHPFAAPKNHAFRWILLVPGQSWTSFQPSELIKLAMVIFLSAWLTRDGVDIRKLKWTFPIAASVVGMCVAVVINEDFGTGLI</sequence>
<evidence type="ECO:0000256" key="15">
    <source>
        <dbReference type="ARBA" id="ARBA00049902"/>
    </source>
</evidence>
<evidence type="ECO:0000256" key="3">
    <source>
        <dbReference type="ARBA" id="ARBA00022679"/>
    </source>
</evidence>
<evidence type="ECO:0000256" key="9">
    <source>
        <dbReference type="ARBA" id="ARBA00032370"/>
    </source>
</evidence>
<evidence type="ECO:0000256" key="8">
    <source>
        <dbReference type="ARBA" id="ARBA00023136"/>
    </source>
</evidence>
<dbReference type="GO" id="GO:0005886">
    <property type="term" value="C:plasma membrane"/>
    <property type="evidence" value="ECO:0007669"/>
    <property type="project" value="TreeGrafter"/>
</dbReference>
<evidence type="ECO:0000256" key="14">
    <source>
        <dbReference type="ARBA" id="ARBA00044770"/>
    </source>
</evidence>
<name>A0A831NYE4_9GAMM</name>
<dbReference type="InterPro" id="IPR001182">
    <property type="entry name" value="FtsW/RodA"/>
</dbReference>
<dbReference type="GO" id="GO:0008955">
    <property type="term" value="F:peptidoglycan glycosyltransferase activity"/>
    <property type="evidence" value="ECO:0007669"/>
    <property type="project" value="UniProtKB-EC"/>
</dbReference>
<evidence type="ECO:0000256" key="10">
    <source>
        <dbReference type="ARBA" id="ARBA00033270"/>
    </source>
</evidence>
<evidence type="ECO:0000256" key="6">
    <source>
        <dbReference type="ARBA" id="ARBA00022984"/>
    </source>
</evidence>
<evidence type="ECO:0000313" key="17">
    <source>
        <dbReference type="EMBL" id="HDK37449.1"/>
    </source>
</evidence>
<dbReference type="Proteomes" id="UP000885822">
    <property type="component" value="Unassembled WGS sequence"/>
</dbReference>
<dbReference type="EC" id="2.4.99.28" evidence="14"/>
<comment type="caution">
    <text evidence="17">The sequence shown here is derived from an EMBL/GenBank/DDBJ whole genome shotgun (WGS) entry which is preliminary data.</text>
</comment>
<dbReference type="GO" id="GO:0009252">
    <property type="term" value="P:peptidoglycan biosynthetic process"/>
    <property type="evidence" value="ECO:0007669"/>
    <property type="project" value="UniProtKB-KW"/>
</dbReference>
<keyword evidence="7 16" id="KW-1133">Transmembrane helix</keyword>
<keyword evidence="3" id="KW-0808">Transferase</keyword>
<comment type="catalytic activity">
    <reaction evidence="15">
        <text>[GlcNAc-(1-&gt;4)-Mur2Ac(oyl-L-Ala-gamma-D-Glu-L-Lys-D-Ala-D-Ala)](n)-di-trans,octa-cis-undecaprenyl diphosphate + beta-D-GlcNAc-(1-&gt;4)-Mur2Ac(oyl-L-Ala-gamma-D-Glu-L-Lys-D-Ala-D-Ala)-di-trans,octa-cis-undecaprenyl diphosphate = [GlcNAc-(1-&gt;4)-Mur2Ac(oyl-L-Ala-gamma-D-Glu-L-Lys-D-Ala-D-Ala)](n+1)-di-trans,octa-cis-undecaprenyl diphosphate + di-trans,octa-cis-undecaprenyl diphosphate + H(+)</text>
        <dbReference type="Rhea" id="RHEA:23708"/>
        <dbReference type="Rhea" id="RHEA-COMP:9602"/>
        <dbReference type="Rhea" id="RHEA-COMP:9603"/>
        <dbReference type="ChEBI" id="CHEBI:15378"/>
        <dbReference type="ChEBI" id="CHEBI:58405"/>
        <dbReference type="ChEBI" id="CHEBI:60033"/>
        <dbReference type="ChEBI" id="CHEBI:78435"/>
        <dbReference type="EC" id="2.4.99.28"/>
    </reaction>
</comment>
<keyword evidence="2" id="KW-0328">Glycosyltransferase</keyword>
<feature type="non-terminal residue" evidence="17">
    <location>
        <position position="184"/>
    </location>
</feature>
<dbReference type="GO" id="GO:0032153">
    <property type="term" value="C:cell division site"/>
    <property type="evidence" value="ECO:0007669"/>
    <property type="project" value="TreeGrafter"/>
</dbReference>
<evidence type="ECO:0000256" key="16">
    <source>
        <dbReference type="SAM" id="Phobius"/>
    </source>
</evidence>
<feature type="transmembrane region" description="Helical" evidence="16">
    <location>
        <begin position="55"/>
        <end position="73"/>
    </location>
</feature>
<evidence type="ECO:0000256" key="2">
    <source>
        <dbReference type="ARBA" id="ARBA00022676"/>
    </source>
</evidence>
<dbReference type="GO" id="GO:0051301">
    <property type="term" value="P:cell division"/>
    <property type="evidence" value="ECO:0007669"/>
    <property type="project" value="InterPro"/>
</dbReference>
<evidence type="ECO:0000256" key="5">
    <source>
        <dbReference type="ARBA" id="ARBA00022960"/>
    </source>
</evidence>
<gene>
    <name evidence="17" type="ORF">ENG92_00315</name>
</gene>
<comment type="similarity">
    <text evidence="11">Belongs to the SEDS family. FtsW subfamily.</text>
</comment>
<evidence type="ECO:0000256" key="7">
    <source>
        <dbReference type="ARBA" id="ARBA00022989"/>
    </source>
</evidence>
<comment type="subcellular location">
    <subcellularLocation>
        <location evidence="1">Membrane</location>
        <topology evidence="1">Multi-pass membrane protein</topology>
    </subcellularLocation>
</comment>
<evidence type="ECO:0000256" key="13">
    <source>
        <dbReference type="ARBA" id="ARBA00041418"/>
    </source>
</evidence>
<accession>A0A831NYE4</accession>
<keyword evidence="4 16" id="KW-0812">Transmembrane</keyword>
<evidence type="ECO:0000256" key="12">
    <source>
        <dbReference type="ARBA" id="ARBA00041185"/>
    </source>
</evidence>
<feature type="transmembrane region" description="Helical" evidence="16">
    <location>
        <begin position="85"/>
        <end position="107"/>
    </location>
</feature>
<dbReference type="EMBL" id="DRCV01000015">
    <property type="protein sequence ID" value="HDK37449.1"/>
    <property type="molecule type" value="Genomic_DNA"/>
</dbReference>